<evidence type="ECO:0000313" key="3">
    <source>
        <dbReference type="Proteomes" id="UP001274830"/>
    </source>
</evidence>
<comment type="caution">
    <text evidence="2">The sequence shown here is derived from an EMBL/GenBank/DDBJ whole genome shotgun (WGS) entry which is preliminary data.</text>
</comment>
<evidence type="ECO:0000313" key="2">
    <source>
        <dbReference type="EMBL" id="KAK3677346.1"/>
    </source>
</evidence>
<name>A0AAE1C424_9PEZI</name>
<reference evidence="2" key="1">
    <citation type="submission" date="2023-07" db="EMBL/GenBank/DDBJ databases">
        <title>Black Yeasts Isolated from many extreme environments.</title>
        <authorList>
            <person name="Coleine C."/>
            <person name="Stajich J.E."/>
            <person name="Selbmann L."/>
        </authorList>
    </citation>
    <scope>NUCLEOTIDE SEQUENCE</scope>
    <source>
        <strain evidence="2">CCFEE 5485</strain>
    </source>
</reference>
<dbReference type="Proteomes" id="UP001274830">
    <property type="component" value="Unassembled WGS sequence"/>
</dbReference>
<dbReference type="EMBL" id="JAUTXT010000007">
    <property type="protein sequence ID" value="KAK3677346.1"/>
    <property type="molecule type" value="Genomic_DNA"/>
</dbReference>
<dbReference type="AlphaFoldDB" id="A0AAE1C424"/>
<feature type="region of interest" description="Disordered" evidence="1">
    <location>
        <begin position="232"/>
        <end position="255"/>
    </location>
</feature>
<gene>
    <name evidence="2" type="ORF">LTR78_002884</name>
</gene>
<sequence length="350" mass="38230">MNILALGSQDPMLSGICHTSLDEDHNMANNFFPDLRDEPFTPTDPLFVSFGSVATNATLDSQPWSCGPSDVDSGDMATAWPDHNLFETQPLFRGAQDMFGSPTPYYERAVSPGPIVRIQPEDIPAEVAELAAHINALPKMRGGDIGANEFPYRQTLKTAPLLRGQVSKKTGCLFIEQRGGKLRKWLFDERLFTRELWLYLTDPDYMRVRGGVGRGRKRKTSADGEFDFIAVVPPSPSSTPSTTPSKKKRRGSTAIKSIKDTSVEGESQDTANNTHVLAPCDATESPSTKYSATVSINEDDQAFTADGSITEDLSSALANKSTTECAIEMSPSSFDPTDLMSMLTEDLEDV</sequence>
<evidence type="ECO:0000256" key="1">
    <source>
        <dbReference type="SAM" id="MobiDB-lite"/>
    </source>
</evidence>
<accession>A0AAE1C424</accession>
<keyword evidence="3" id="KW-1185">Reference proteome</keyword>
<protein>
    <submittedName>
        <fullName evidence="2">Uncharacterized protein</fullName>
    </submittedName>
</protein>
<organism evidence="2 3">
    <name type="scientific">Recurvomyces mirabilis</name>
    <dbReference type="NCBI Taxonomy" id="574656"/>
    <lineage>
        <taxon>Eukaryota</taxon>
        <taxon>Fungi</taxon>
        <taxon>Dikarya</taxon>
        <taxon>Ascomycota</taxon>
        <taxon>Pezizomycotina</taxon>
        <taxon>Dothideomycetes</taxon>
        <taxon>Dothideomycetidae</taxon>
        <taxon>Mycosphaerellales</taxon>
        <taxon>Teratosphaeriaceae</taxon>
        <taxon>Recurvomyces</taxon>
    </lineage>
</organism>
<proteinExistence type="predicted"/>